<dbReference type="OMA" id="TEDMREP"/>
<reference evidence="2" key="1">
    <citation type="journal article" date="2010" name="Science">
        <title>The genome of the Western clawed frog Xenopus tropicalis.</title>
        <authorList>
            <person name="Hellsten U."/>
            <person name="Harland R.M."/>
            <person name="Gilchrist M.J."/>
            <person name="Hendrix D."/>
            <person name="Jurka J."/>
            <person name="Kapitonov V."/>
            <person name="Ovcharenko I."/>
            <person name="Putnam N.H."/>
            <person name="Shu S."/>
            <person name="Taher L."/>
            <person name="Blitz I.L."/>
            <person name="Blumberg B."/>
            <person name="Dichmann D.S."/>
            <person name="Dubchak I."/>
            <person name="Amaya E."/>
            <person name="Detter J.C."/>
            <person name="Fletcher R."/>
            <person name="Gerhard D.S."/>
            <person name="Goodstein D."/>
            <person name="Graves T."/>
            <person name="Grigoriev I.V."/>
            <person name="Grimwood J."/>
            <person name="Kawashima T."/>
            <person name="Lindquist E."/>
            <person name="Lucas S.M."/>
            <person name="Mead P.E."/>
            <person name="Mitros T."/>
            <person name="Ogino H."/>
            <person name="Ohta Y."/>
            <person name="Poliakov A.V."/>
            <person name="Pollet N."/>
            <person name="Robert J."/>
            <person name="Salamov A."/>
            <person name="Sater A.K."/>
            <person name="Schmutz J."/>
            <person name="Terry A."/>
            <person name="Vize P.D."/>
            <person name="Warren W.C."/>
            <person name="Wells D."/>
            <person name="Wills A."/>
            <person name="Wilson R.K."/>
            <person name="Zimmerman L.B."/>
            <person name="Zorn A.M."/>
            <person name="Grainger R."/>
            <person name="Grammer T."/>
            <person name="Khokha M.K."/>
            <person name="Richardson P.M."/>
            <person name="Rokhsar D.S."/>
        </authorList>
    </citation>
    <scope>NUCLEOTIDE SEQUENCE [LARGE SCALE GENOMIC DNA]</scope>
    <source>
        <strain evidence="2">Nigerian</strain>
    </source>
</reference>
<evidence type="ECO:0000256" key="1">
    <source>
        <dbReference type="SAM" id="MobiDB-lite"/>
    </source>
</evidence>
<dbReference type="InterPro" id="IPR052119">
    <property type="entry name" value="ElonginBC-PRC2_ViralRestrict"/>
</dbReference>
<accession>A0A6I8PUN5</accession>
<dbReference type="Ensembl" id="ENSXETT00000064005">
    <property type="protein sequence ID" value="ENSXETP00000062733"/>
    <property type="gene ID" value="ENSXETG00000033852"/>
</dbReference>
<dbReference type="AGR" id="Xenbase:XB-GENE-29099419"/>
<dbReference type="GO" id="GO:0032184">
    <property type="term" value="F:SUMO polymer binding"/>
    <property type="evidence" value="ECO:0000318"/>
    <property type="project" value="GO_Central"/>
</dbReference>
<keyword evidence="3" id="KW-1185">Reference proteome</keyword>
<dbReference type="CTD" id="375484"/>
<reference evidence="2" key="2">
    <citation type="submission" date="2020-05" db="UniProtKB">
        <authorList>
            <consortium name="Ensembl"/>
        </authorList>
    </citation>
    <scope>IDENTIFICATION</scope>
</reference>
<reference evidence="4" key="3">
    <citation type="submission" date="2025-04" db="UniProtKB">
        <authorList>
            <consortium name="RefSeq"/>
        </authorList>
    </citation>
    <scope>IDENTIFICATION</scope>
    <source>
        <strain evidence="4">Nigerian</strain>
        <tissue evidence="4">Liver and blood</tissue>
    </source>
</reference>
<evidence type="ECO:0000313" key="5">
    <source>
        <dbReference type="Xenbase" id="XB-GENE-29099419"/>
    </source>
</evidence>
<dbReference type="OrthoDB" id="6088715at2759"/>
<dbReference type="PANTHER" id="PTHR23187:SF3">
    <property type="entry name" value="SUMO-INTERACTING MOTIF-CONTAINING PROTEIN 1"/>
    <property type="match status" value="1"/>
</dbReference>
<dbReference type="Proteomes" id="UP000008143">
    <property type="component" value="Chromosome 3"/>
</dbReference>
<dbReference type="GeneID" id="100491558"/>
<feature type="compositionally biased region" description="Polar residues" evidence="1">
    <location>
        <begin position="135"/>
        <end position="169"/>
    </location>
</feature>
<evidence type="ECO:0000313" key="4">
    <source>
        <dbReference type="RefSeq" id="XP_031754695.1"/>
    </source>
</evidence>
<dbReference type="RefSeq" id="XP_031754695.1">
    <property type="nucleotide sequence ID" value="XM_031898835.1"/>
</dbReference>
<dbReference type="AlphaFoldDB" id="A0A6I8PUN5"/>
<evidence type="ECO:0000313" key="2">
    <source>
        <dbReference type="Ensembl" id="ENSXETP00000062733"/>
    </source>
</evidence>
<dbReference type="Xenbase" id="XB-GENE-29099419">
    <property type="gene designation" value="simc1"/>
</dbReference>
<name>A0A6I8PUN5_XENTR</name>
<dbReference type="PANTHER" id="PTHR23187">
    <property type="entry name" value="FLJ44216 PROTEIN-RELATED"/>
    <property type="match status" value="1"/>
</dbReference>
<organism evidence="2">
    <name type="scientific">Xenopus tropicalis</name>
    <name type="common">Western clawed frog</name>
    <name type="synonym">Silurana tropicalis</name>
    <dbReference type="NCBI Taxonomy" id="8364"/>
    <lineage>
        <taxon>Eukaryota</taxon>
        <taxon>Metazoa</taxon>
        <taxon>Chordata</taxon>
        <taxon>Craniata</taxon>
        <taxon>Vertebrata</taxon>
        <taxon>Euteleostomi</taxon>
        <taxon>Amphibia</taxon>
        <taxon>Batrachia</taxon>
        <taxon>Anura</taxon>
        <taxon>Pipoidea</taxon>
        <taxon>Pipidae</taxon>
        <taxon>Xenopodinae</taxon>
        <taxon>Xenopus</taxon>
        <taxon>Silurana</taxon>
    </lineage>
</organism>
<proteinExistence type="predicted"/>
<sequence>MSMASAIVISDESDSGTKADISLIRWHRARRKIPGHILGEDSSTPKIKRCHQDIIIDLTENNYNYNMENISGSDNEVIDLTEDINETFIKTSPVSSEWNYGSSDSDSELMSAEELCCSDQKLIKYLTTDDDCSVTGHNSVSSGSTRVNSDIDSLDSLTSPLVGQSNSPGRSKDEYCKPSESNTVKLNLEVPALHSFISTLNKTPQSDFSTKCSAAAFQIYPSDNSNSLLLSPINTQQADLVSKEEPSFNKASLYKLRCYRNPPVHHLFFHRLKQNEETRKKLKITPQQIPSRRMNFVESTMEENFPQGTLHFLNEFVSIHHYPKISVLRHVVSDFLLGSEESGIRNDAYTFLMKVQRLHPANQHTVPWDWESLSKAMENKEQPVLCLFLQYVVQTLEDDFQLCVHRRNLHTCLSKVMISCDTKFSNIRHVINWLIKTMNDSSHITPEMEDSAGCDNQRIMCLLQRMLSIAVEVDLSPSCSSSRIADSVFPDVICLTSRHEREMFLSSIESALLRAKVIEVILQHSCPERKDLSLSVAKILYFLVNSKLLLGKQLRCLSKDLESEWQRWDELLHFLILLFLSYQQIKSENLLIRITDRIDKIAHVQQAVNSDDDITEKEIDSHLDTFKKRTNLETDIPSALTERLHMLRILLCTAVHQKT</sequence>
<gene>
    <name evidence="2 4 5" type="primary">simc1</name>
</gene>
<dbReference type="Bgee" id="ENSXETG00000033852">
    <property type="expression patterns" value="Expressed in testis and 13 other cell types or tissues"/>
</dbReference>
<dbReference type="GeneTree" id="ENSGT00940000153451"/>
<evidence type="ECO:0000313" key="3">
    <source>
        <dbReference type="Proteomes" id="UP000008143"/>
    </source>
</evidence>
<protein>
    <submittedName>
        <fullName evidence="2">SUMO interacting motifs containing 1</fullName>
    </submittedName>
    <submittedName>
        <fullName evidence="4">SUMO-interacting motif-containing protein 1 isoform X1</fullName>
    </submittedName>
</protein>
<feature type="region of interest" description="Disordered" evidence="1">
    <location>
        <begin position="134"/>
        <end position="178"/>
    </location>
</feature>